<organism evidence="1 2">
    <name type="scientific">Elaeophora elaphi</name>
    <dbReference type="NCBI Taxonomy" id="1147741"/>
    <lineage>
        <taxon>Eukaryota</taxon>
        <taxon>Metazoa</taxon>
        <taxon>Ecdysozoa</taxon>
        <taxon>Nematoda</taxon>
        <taxon>Chromadorea</taxon>
        <taxon>Rhabditida</taxon>
        <taxon>Spirurina</taxon>
        <taxon>Spiruromorpha</taxon>
        <taxon>Filarioidea</taxon>
        <taxon>Onchocercidae</taxon>
        <taxon>Elaeophora</taxon>
    </lineage>
</organism>
<reference evidence="2" key="1">
    <citation type="submission" date="2017-02" db="UniProtKB">
        <authorList>
            <consortium name="WormBaseParasite"/>
        </authorList>
    </citation>
    <scope>IDENTIFICATION</scope>
</reference>
<accession>A0A0R3RQL1</accession>
<keyword evidence="1" id="KW-1185">Reference proteome</keyword>
<evidence type="ECO:0000313" key="2">
    <source>
        <dbReference type="WBParaSite" id="EEL_0000397501-mRNA-1"/>
    </source>
</evidence>
<proteinExistence type="predicted"/>
<evidence type="ECO:0000313" key="1">
    <source>
        <dbReference type="Proteomes" id="UP000050640"/>
    </source>
</evidence>
<dbReference type="AlphaFoldDB" id="A0A0R3RQL1"/>
<protein>
    <submittedName>
        <fullName evidence="2">Ragulator complex protein LAMTOR4</fullName>
    </submittedName>
</protein>
<name>A0A0R3RQL1_9BILA</name>
<dbReference type="WBParaSite" id="EEL_0000397501-mRNA-1">
    <property type="protein sequence ID" value="EEL_0000397501-mRNA-1"/>
    <property type="gene ID" value="EEL_0000397501"/>
</dbReference>
<sequence length="93" mass="10116">MAYLSSPTNAPYRLIYGMDNGPGCLLQSMCAGPAMLQEGAHLPYAVAYDKADGVIIVQRGSVALIIAADVDRLRMRAVDSGGVRKHRRRGRQR</sequence>
<dbReference type="Proteomes" id="UP000050640">
    <property type="component" value="Unplaced"/>
</dbReference>
<dbReference type="STRING" id="1147741.A0A0R3RQL1"/>